<feature type="domain" description="Flavoprotein" evidence="9">
    <location>
        <begin position="15"/>
        <end position="180"/>
    </location>
</feature>
<keyword evidence="3" id="KW-0285">Flavoprotein</keyword>
<protein>
    <recommendedName>
        <fullName evidence="8">phosphopantothenoylcysteine decarboxylase</fullName>
        <ecNumber evidence="8">4.1.1.36</ecNumber>
    </recommendedName>
</protein>
<dbReference type="InterPro" id="IPR003382">
    <property type="entry name" value="Flavoprotein"/>
</dbReference>
<accession>A0A445J6M9</accession>
<dbReference type="Gene3D" id="3.40.50.1950">
    <property type="entry name" value="Flavin prenyltransferase-like"/>
    <property type="match status" value="1"/>
</dbReference>
<dbReference type="Proteomes" id="UP000289340">
    <property type="component" value="Chromosome 9"/>
</dbReference>
<comment type="pathway">
    <text evidence="7">Cofactor biosynthesis; coenzyme A biosynthesis; CoA from (R)-pantothenate: step 3/5.</text>
</comment>
<dbReference type="GO" id="GO:0010181">
    <property type="term" value="F:FMN binding"/>
    <property type="evidence" value="ECO:0007669"/>
    <property type="project" value="TreeGrafter"/>
</dbReference>
<evidence type="ECO:0000256" key="8">
    <source>
        <dbReference type="ARBA" id="ARBA00066422"/>
    </source>
</evidence>
<evidence type="ECO:0000256" key="6">
    <source>
        <dbReference type="ARBA" id="ARBA00038350"/>
    </source>
</evidence>
<sequence>MDCSEAGCAIPTKPRILLAACGTYDACKFKVVHWKFAEWAAEIKVVITKSALRYHGTPRNELASVDENDWLTYRRPGVAMLHVELRNWADIMVIAPLSTNTLGKIALGLCDNLLTSIVRAWDYRKPLFVAPSMSTCIWEDFFTERHLNAIDELGIILIRPVSITTASGEREHAMAEPSTICSDGVASLALVHLYLDVNVDAMLFLINTHCTVTSLGTNGKPVSAIFLD</sequence>
<dbReference type="GO" id="GO:0015937">
    <property type="term" value="P:coenzyme A biosynthetic process"/>
    <property type="evidence" value="ECO:0007669"/>
    <property type="project" value="UniProtKB-KW"/>
</dbReference>
<keyword evidence="11" id="KW-1185">Reference proteome</keyword>
<evidence type="ECO:0000313" key="11">
    <source>
        <dbReference type="Proteomes" id="UP000289340"/>
    </source>
</evidence>
<evidence type="ECO:0000256" key="5">
    <source>
        <dbReference type="ARBA" id="ARBA00022993"/>
    </source>
</evidence>
<keyword evidence="4" id="KW-0210">Decarboxylase</keyword>
<evidence type="ECO:0000259" key="9">
    <source>
        <dbReference type="Pfam" id="PF02441"/>
    </source>
</evidence>
<dbReference type="GO" id="GO:0004633">
    <property type="term" value="F:phosphopantothenoylcysteine decarboxylase activity"/>
    <property type="evidence" value="ECO:0007669"/>
    <property type="project" value="UniProtKB-EC"/>
</dbReference>
<evidence type="ECO:0000256" key="4">
    <source>
        <dbReference type="ARBA" id="ARBA00022793"/>
    </source>
</evidence>
<dbReference type="AlphaFoldDB" id="A0A445J6M9"/>
<evidence type="ECO:0000256" key="1">
    <source>
        <dbReference type="ARBA" id="ARBA00001917"/>
    </source>
</evidence>
<dbReference type="PANTHER" id="PTHR14359:SF6">
    <property type="entry name" value="PHOSPHOPANTOTHENOYLCYSTEINE DECARBOXYLASE"/>
    <property type="match status" value="1"/>
</dbReference>
<comment type="cofactor">
    <cofactor evidence="1">
        <name>FMN</name>
        <dbReference type="ChEBI" id="CHEBI:58210"/>
    </cofactor>
</comment>
<dbReference type="GO" id="GO:0071513">
    <property type="term" value="C:phosphopantothenoylcysteine decarboxylase complex"/>
    <property type="evidence" value="ECO:0007669"/>
    <property type="project" value="TreeGrafter"/>
</dbReference>
<keyword evidence="4" id="KW-0456">Lyase</keyword>
<comment type="caution">
    <text evidence="10">The sequence shown here is derived from an EMBL/GenBank/DDBJ whole genome shotgun (WGS) entry which is preliminary data.</text>
</comment>
<evidence type="ECO:0000313" key="10">
    <source>
        <dbReference type="EMBL" id="RZB94050.1"/>
    </source>
</evidence>
<gene>
    <name evidence="10" type="ORF">D0Y65_025369</name>
</gene>
<comment type="similarity">
    <text evidence="6">Belongs to the HFCD (homooligomeric flavin containing Cys decarboxylase) superfamily.</text>
</comment>
<keyword evidence="3" id="KW-0288">FMN</keyword>
<name>A0A445J6M9_GLYSO</name>
<proteinExistence type="inferred from homology"/>
<dbReference type="PANTHER" id="PTHR14359">
    <property type="entry name" value="HOMO-OLIGOMERIC FLAVIN CONTAINING CYS DECARBOXYLASE FAMILY"/>
    <property type="match status" value="1"/>
</dbReference>
<dbReference type="Pfam" id="PF02441">
    <property type="entry name" value="Flavoprotein"/>
    <property type="match status" value="1"/>
</dbReference>
<dbReference type="InterPro" id="IPR036551">
    <property type="entry name" value="Flavin_trans-like"/>
</dbReference>
<keyword evidence="2" id="KW-0341">Growth regulation</keyword>
<dbReference type="EC" id="4.1.1.36" evidence="8"/>
<keyword evidence="5" id="KW-0173">Coenzyme A biosynthesis</keyword>
<evidence type="ECO:0000256" key="2">
    <source>
        <dbReference type="ARBA" id="ARBA00022604"/>
    </source>
</evidence>
<evidence type="ECO:0000256" key="7">
    <source>
        <dbReference type="ARBA" id="ARBA00060685"/>
    </source>
</evidence>
<dbReference type="SUPFAM" id="SSF52507">
    <property type="entry name" value="Homo-oligomeric flavin-containing Cys decarboxylases, HFCD"/>
    <property type="match status" value="1"/>
</dbReference>
<organism evidence="10 11">
    <name type="scientific">Glycine soja</name>
    <name type="common">Wild soybean</name>
    <dbReference type="NCBI Taxonomy" id="3848"/>
    <lineage>
        <taxon>Eukaryota</taxon>
        <taxon>Viridiplantae</taxon>
        <taxon>Streptophyta</taxon>
        <taxon>Embryophyta</taxon>
        <taxon>Tracheophyta</taxon>
        <taxon>Spermatophyta</taxon>
        <taxon>Magnoliopsida</taxon>
        <taxon>eudicotyledons</taxon>
        <taxon>Gunneridae</taxon>
        <taxon>Pentapetalae</taxon>
        <taxon>rosids</taxon>
        <taxon>fabids</taxon>
        <taxon>Fabales</taxon>
        <taxon>Fabaceae</taxon>
        <taxon>Papilionoideae</taxon>
        <taxon>50 kb inversion clade</taxon>
        <taxon>NPAAA clade</taxon>
        <taxon>indigoferoid/millettioid clade</taxon>
        <taxon>Phaseoleae</taxon>
        <taxon>Glycine</taxon>
        <taxon>Glycine subgen. Soja</taxon>
    </lineage>
</organism>
<dbReference type="EMBL" id="QZWG01000009">
    <property type="protein sequence ID" value="RZB94050.1"/>
    <property type="molecule type" value="Genomic_DNA"/>
</dbReference>
<reference evidence="10 11" key="1">
    <citation type="submission" date="2018-09" db="EMBL/GenBank/DDBJ databases">
        <title>A high-quality reference genome of wild soybean provides a powerful tool to mine soybean genomes.</title>
        <authorList>
            <person name="Xie M."/>
            <person name="Chung C.Y.L."/>
            <person name="Li M.-W."/>
            <person name="Wong F.-L."/>
            <person name="Chan T.-F."/>
            <person name="Lam H.-M."/>
        </authorList>
    </citation>
    <scope>NUCLEOTIDE SEQUENCE [LARGE SCALE GENOMIC DNA]</scope>
    <source>
        <strain evidence="11">cv. W05</strain>
        <tissue evidence="10">Hypocotyl of etiolated seedlings</tissue>
    </source>
</reference>
<evidence type="ECO:0000256" key="3">
    <source>
        <dbReference type="ARBA" id="ARBA00022643"/>
    </source>
</evidence>